<dbReference type="InterPro" id="IPR014988">
    <property type="entry name" value="Uncharacterised_YqcI/YcgG"/>
</dbReference>
<reference evidence="1 2" key="1">
    <citation type="journal article" date="2011" name="J. Bacteriol.">
        <title>Complete genome sequence of Gallibacterium anatis strain UMN179, isolated from a laying hen with peritonitis.</title>
        <authorList>
            <person name="Johnson T.J."/>
            <person name="Fernandez-Alarcon C."/>
            <person name="Bojesen A.M."/>
            <person name="Nolan L.K."/>
            <person name="Trampel D.W."/>
            <person name="Seemann T."/>
        </authorList>
    </citation>
    <scope>NUCLEOTIDE SEQUENCE [LARGE SCALE GENOMIC DNA]</scope>
    <source>
        <strain evidence="1 2">UMN179</strain>
    </source>
</reference>
<evidence type="ECO:0000313" key="2">
    <source>
        <dbReference type="Proteomes" id="UP000006908"/>
    </source>
</evidence>
<organism evidence="1 2">
    <name type="scientific">Gallibacterium anatis (strain UMN179)</name>
    <name type="common">Pasteurella anatis</name>
    <dbReference type="NCBI Taxonomy" id="1005058"/>
    <lineage>
        <taxon>Bacteria</taxon>
        <taxon>Pseudomonadati</taxon>
        <taxon>Pseudomonadota</taxon>
        <taxon>Gammaproteobacteria</taxon>
        <taxon>Pasteurellales</taxon>
        <taxon>Pasteurellaceae</taxon>
        <taxon>Gallibacterium</taxon>
    </lineage>
</organism>
<dbReference type="HOGENOM" id="CLU_067506_1_1_6"/>
<dbReference type="PANTHER" id="PTHR40045:SF1">
    <property type="entry name" value="YQCI_YCGG FAMILY PROTEIN"/>
    <property type="match status" value="1"/>
</dbReference>
<protein>
    <submittedName>
        <fullName evidence="1">YqcI/YcgG family</fullName>
    </submittedName>
</protein>
<dbReference type="eggNOG" id="COG3403">
    <property type="taxonomic scope" value="Bacteria"/>
</dbReference>
<accession>F4HDR3</accession>
<dbReference type="KEGG" id="gan:UMN179_00689"/>
<name>F4HDR3_GALAU</name>
<gene>
    <name evidence="1" type="ordered locus">UMN179_00689</name>
</gene>
<evidence type="ECO:0000313" key="1">
    <source>
        <dbReference type="EMBL" id="AEC16721.1"/>
    </source>
</evidence>
<proteinExistence type="predicted"/>
<sequence length="245" mass="29385">MLISQDDLLENKEDWIKKMIAQIMSNFSPQRHPPFPCIFSRKAFQLKLFKFLPIYYVNDNYDFNALLKGLEDYLELHKNWDGKFTTAYPLLVIFQPIDKLKDINYCEDLFVSALQYLIDRDSESWEQCEIKDPNKEFWSMQFRNIQLFINVSHHNNVNRLSRNLCDTLVFVINPRERFDIFAGNDPKGVFIRDRIRENIDQYDKIKRSPILGHYLNGDLEWPQYFLPDENDAEPLQCPLRFKNDK</sequence>
<dbReference type="AlphaFoldDB" id="F4HDR3"/>
<dbReference type="RefSeq" id="WP_013745508.1">
    <property type="nucleotide sequence ID" value="NC_015460.1"/>
</dbReference>
<dbReference type="STRING" id="1005058.UMN179_00689"/>
<dbReference type="PANTHER" id="PTHR40045">
    <property type="entry name" value="YCGG FAMILY PROTEIN"/>
    <property type="match status" value="1"/>
</dbReference>
<dbReference type="Proteomes" id="UP000006908">
    <property type="component" value="Chromosome"/>
</dbReference>
<dbReference type="EMBL" id="CP002667">
    <property type="protein sequence ID" value="AEC16721.1"/>
    <property type="molecule type" value="Genomic_DNA"/>
</dbReference>
<dbReference type="Pfam" id="PF08892">
    <property type="entry name" value="YqcI_YcgG"/>
    <property type="match status" value="1"/>
</dbReference>